<protein>
    <submittedName>
        <fullName evidence="1">Uncharacterized protein</fullName>
    </submittedName>
</protein>
<dbReference type="AlphaFoldDB" id="A0A367LJ56"/>
<proteinExistence type="predicted"/>
<evidence type="ECO:0000313" key="1">
    <source>
        <dbReference type="EMBL" id="RCI14466.1"/>
    </source>
</evidence>
<gene>
    <name evidence="1" type="ORF">L249_6100</name>
</gene>
<comment type="caution">
    <text evidence="1">The sequence shown here is derived from an EMBL/GenBank/DDBJ whole genome shotgun (WGS) entry which is preliminary data.</text>
</comment>
<dbReference type="EMBL" id="LKCN02000004">
    <property type="protein sequence ID" value="RCI14466.1"/>
    <property type="molecule type" value="Genomic_DNA"/>
</dbReference>
<name>A0A367LJ56_9HYPO</name>
<organism evidence="1 2">
    <name type="scientific">Ophiocordyceps polyrhachis-furcata BCC 54312</name>
    <dbReference type="NCBI Taxonomy" id="1330021"/>
    <lineage>
        <taxon>Eukaryota</taxon>
        <taxon>Fungi</taxon>
        <taxon>Dikarya</taxon>
        <taxon>Ascomycota</taxon>
        <taxon>Pezizomycotina</taxon>
        <taxon>Sordariomycetes</taxon>
        <taxon>Hypocreomycetidae</taxon>
        <taxon>Hypocreales</taxon>
        <taxon>Ophiocordycipitaceae</taxon>
        <taxon>Ophiocordyceps</taxon>
    </lineage>
</organism>
<accession>A0A367LJ56</accession>
<keyword evidence="2" id="KW-1185">Reference proteome</keyword>
<evidence type="ECO:0000313" key="2">
    <source>
        <dbReference type="Proteomes" id="UP000253664"/>
    </source>
</evidence>
<reference evidence="1 2" key="1">
    <citation type="journal article" date="2015" name="BMC Genomics">
        <title>Insights from the genome of Ophiocordyceps polyrhachis-furcata to pathogenicity and host specificity in insect fungi.</title>
        <authorList>
            <person name="Wichadakul D."/>
            <person name="Kobmoo N."/>
            <person name="Ingsriswang S."/>
            <person name="Tangphatsornruang S."/>
            <person name="Chantasingh D."/>
            <person name="Luangsa-ard J.J."/>
            <person name="Eurwilaichitr L."/>
        </authorList>
    </citation>
    <scope>NUCLEOTIDE SEQUENCE [LARGE SCALE GENOMIC DNA]</scope>
    <source>
        <strain evidence="1 2">BCC 54312</strain>
    </source>
</reference>
<dbReference type="Proteomes" id="UP000253664">
    <property type="component" value="Unassembled WGS sequence"/>
</dbReference>
<sequence>MDPIMGATLQSLFDRSFDFLSCHHGHLSISSAQHLRATLDTLTREYGAFSLHREAAGDNARPDPPPIRFERSLTAHRYIHPSIHNFTQNGGESVERKADTALGTQSNPNARCCITLTYKLSVEVFAQPPHAKILYESGESYTSAAPLETDMLAYGKRLAGQWEGVRRRMDECDQRRRRFGRGLETRVKKGVGSLKSSALSCSVIHIRQYPYIRNFNAKHKKDSTGLSPVVWLQPTAVVLVANHVAVSSQRRCFSMILEKRREKRRKED</sequence>